<accession>A0A6L5WFE2</accession>
<dbReference type="InterPro" id="IPR029052">
    <property type="entry name" value="Metallo-depent_PP-like"/>
</dbReference>
<keyword evidence="1" id="KW-1003">Cell membrane</keyword>
<dbReference type="SUPFAM" id="SSF56300">
    <property type="entry name" value="Metallo-dependent phosphatases"/>
    <property type="match status" value="1"/>
</dbReference>
<dbReference type="GO" id="GO:0016020">
    <property type="term" value="C:membrane"/>
    <property type="evidence" value="ECO:0007669"/>
    <property type="project" value="GOC"/>
</dbReference>
<organism evidence="7 8">
    <name type="scientific">Campylobacter portucalensis</name>
    <dbReference type="NCBI Taxonomy" id="2608384"/>
    <lineage>
        <taxon>Bacteria</taxon>
        <taxon>Pseudomonadati</taxon>
        <taxon>Campylobacterota</taxon>
        <taxon>Epsilonproteobacteria</taxon>
        <taxon>Campylobacterales</taxon>
        <taxon>Campylobacteraceae</taxon>
        <taxon>Campylobacter</taxon>
    </lineage>
</organism>
<evidence type="ECO:0000256" key="3">
    <source>
        <dbReference type="ARBA" id="ARBA00022723"/>
    </source>
</evidence>
<dbReference type="EMBL" id="VWSJ01000001">
    <property type="protein sequence ID" value="MSN95654.1"/>
    <property type="molecule type" value="Genomic_DNA"/>
</dbReference>
<comment type="caution">
    <text evidence="7">The sequence shown here is derived from an EMBL/GenBank/DDBJ whole genome shotgun (WGS) entry which is preliminary data.</text>
</comment>
<name>A0A6L5WFE2_9BACT</name>
<dbReference type="Proteomes" id="UP000476338">
    <property type="component" value="Unassembled WGS sequence"/>
</dbReference>
<reference evidence="7 8" key="2">
    <citation type="submission" date="2020-03" db="EMBL/GenBank/DDBJ databases">
        <title>Campylobacter portucalensis sp. nov., a new species of Campylobacter isolated from the reproductive tract of bulls.</title>
        <authorList>
            <person name="Silva M.F."/>
            <person name="Pereira G."/>
            <person name="Carneiro C."/>
            <person name="Hemphill A."/>
            <person name="Mateus L."/>
            <person name="Lopes-Da-Costa L."/>
            <person name="Silva E."/>
        </authorList>
    </citation>
    <scope>NUCLEOTIDE SEQUENCE [LARGE SCALE GENOMIC DNA]</scope>
    <source>
        <strain evidence="7 8">FMV-PI01</strain>
    </source>
</reference>
<keyword evidence="3" id="KW-0479">Metal-binding</keyword>
<evidence type="ECO:0000313" key="7">
    <source>
        <dbReference type="EMBL" id="MSN95654.1"/>
    </source>
</evidence>
<dbReference type="AlphaFoldDB" id="A0A6L5WFE2"/>
<dbReference type="RefSeq" id="WP_154569926.1">
    <property type="nucleotide sequence ID" value="NZ_VWSJ01000001.1"/>
</dbReference>
<gene>
    <name evidence="7" type="ORF">F1B92_00310</name>
</gene>
<evidence type="ECO:0000313" key="8">
    <source>
        <dbReference type="Proteomes" id="UP000476338"/>
    </source>
</evidence>
<dbReference type="GO" id="GO:0009245">
    <property type="term" value="P:lipid A biosynthetic process"/>
    <property type="evidence" value="ECO:0007669"/>
    <property type="project" value="TreeGrafter"/>
</dbReference>
<dbReference type="Gene3D" id="3.60.21.10">
    <property type="match status" value="1"/>
</dbReference>
<protein>
    <submittedName>
        <fullName evidence="7">UDP-2,3-diacylglucosamine diphosphatase</fullName>
    </submittedName>
</protein>
<keyword evidence="4" id="KW-0472">Membrane</keyword>
<evidence type="ECO:0000256" key="1">
    <source>
        <dbReference type="ARBA" id="ARBA00022475"/>
    </source>
</evidence>
<sequence length="236" mass="28274">MEFELKQDAIFISDAHANENRPYFFEFLKNTKKNLPKFSQIFFMGDMFDFLANTTFTQKFYQKEINLINQLSQIYEIFYFEGNHDFNLKNIFPKVKVFNHKSQPVLFKTKFNQKILLAHGDLFLPILTQNFMLFLRNKPFLKVMNFLDLLFKFKISKAILKSQKDKILYKKFINFDKYIAKKLINYDGDYVIEGHYHQDVKFQMDDKIYINLNSYAVTQKIYVVNFSENGLILNGI</sequence>
<evidence type="ECO:0000259" key="6">
    <source>
        <dbReference type="Pfam" id="PF00149"/>
    </source>
</evidence>
<evidence type="ECO:0000256" key="5">
    <source>
        <dbReference type="ARBA" id="ARBA00023211"/>
    </source>
</evidence>
<evidence type="ECO:0000256" key="2">
    <source>
        <dbReference type="ARBA" id="ARBA00022519"/>
    </source>
</evidence>
<keyword evidence="8" id="KW-1185">Reference proteome</keyword>
<dbReference type="PANTHER" id="PTHR34990:SF2">
    <property type="entry name" value="BLL8164 PROTEIN"/>
    <property type="match status" value="1"/>
</dbReference>
<dbReference type="InterPro" id="IPR043461">
    <property type="entry name" value="LpxH-like"/>
</dbReference>
<dbReference type="Pfam" id="PF00149">
    <property type="entry name" value="Metallophos"/>
    <property type="match status" value="1"/>
</dbReference>
<reference evidence="7 8" key="1">
    <citation type="submission" date="2019-09" db="EMBL/GenBank/DDBJ databases">
        <authorList>
            <person name="Silva M."/>
            <person name="Pereira G."/>
            <person name="Lopes-Da-Costa L."/>
            <person name="Silva E."/>
        </authorList>
    </citation>
    <scope>NUCLEOTIDE SEQUENCE [LARGE SCALE GENOMIC DNA]</scope>
    <source>
        <strain evidence="7 8">FMV-PI01</strain>
    </source>
</reference>
<proteinExistence type="predicted"/>
<keyword evidence="5" id="KW-0464">Manganese</keyword>
<keyword evidence="2" id="KW-0997">Cell inner membrane</keyword>
<dbReference type="GO" id="GO:0008758">
    <property type="term" value="F:UDP-2,3-diacylglucosamine hydrolase activity"/>
    <property type="evidence" value="ECO:0007669"/>
    <property type="project" value="TreeGrafter"/>
</dbReference>
<dbReference type="GO" id="GO:0046872">
    <property type="term" value="F:metal ion binding"/>
    <property type="evidence" value="ECO:0007669"/>
    <property type="project" value="UniProtKB-KW"/>
</dbReference>
<evidence type="ECO:0000256" key="4">
    <source>
        <dbReference type="ARBA" id="ARBA00023136"/>
    </source>
</evidence>
<dbReference type="InterPro" id="IPR004843">
    <property type="entry name" value="Calcineurin-like_PHP"/>
</dbReference>
<dbReference type="PANTHER" id="PTHR34990">
    <property type="entry name" value="UDP-2,3-DIACYLGLUCOSAMINE HYDROLASE-RELATED"/>
    <property type="match status" value="1"/>
</dbReference>
<feature type="domain" description="Calcineurin-like phosphoesterase" evidence="6">
    <location>
        <begin position="10"/>
        <end position="198"/>
    </location>
</feature>